<dbReference type="InterPro" id="IPR051488">
    <property type="entry name" value="WD_repeat_striatin"/>
</dbReference>
<reference evidence="6" key="1">
    <citation type="submission" date="2019-06" db="EMBL/GenBank/DDBJ databases">
        <authorList>
            <person name="Zheng W."/>
        </authorList>
    </citation>
    <scope>NUCLEOTIDE SEQUENCE</scope>
    <source>
        <strain evidence="6">QDHG01</strain>
    </source>
</reference>
<evidence type="ECO:0000313" key="7">
    <source>
        <dbReference type="Proteomes" id="UP000785679"/>
    </source>
</evidence>
<feature type="region of interest" description="Disordered" evidence="5">
    <location>
        <begin position="1"/>
        <end position="39"/>
    </location>
</feature>
<dbReference type="AlphaFoldDB" id="A0A8J8P4Z7"/>
<dbReference type="SUPFAM" id="SSF50978">
    <property type="entry name" value="WD40 repeat-like"/>
    <property type="match status" value="1"/>
</dbReference>
<keyword evidence="1 3" id="KW-0853">WD repeat</keyword>
<evidence type="ECO:0000313" key="6">
    <source>
        <dbReference type="EMBL" id="TNV85915.1"/>
    </source>
</evidence>
<dbReference type="InterPro" id="IPR015943">
    <property type="entry name" value="WD40/YVTN_repeat-like_dom_sf"/>
</dbReference>
<feature type="region of interest" description="Disordered" evidence="5">
    <location>
        <begin position="376"/>
        <end position="401"/>
    </location>
</feature>
<comment type="caution">
    <text evidence="6">The sequence shown here is derived from an EMBL/GenBank/DDBJ whole genome shotgun (WGS) entry which is preliminary data.</text>
</comment>
<name>A0A8J8P4Z7_HALGN</name>
<evidence type="ECO:0000256" key="4">
    <source>
        <dbReference type="SAM" id="Coils"/>
    </source>
</evidence>
<keyword evidence="4" id="KW-0175">Coiled coil</keyword>
<keyword evidence="7" id="KW-1185">Reference proteome</keyword>
<dbReference type="Proteomes" id="UP000785679">
    <property type="component" value="Unassembled WGS sequence"/>
</dbReference>
<accession>A0A8J8P4Z7</accession>
<evidence type="ECO:0000256" key="5">
    <source>
        <dbReference type="SAM" id="MobiDB-lite"/>
    </source>
</evidence>
<feature type="compositionally biased region" description="Polar residues" evidence="5">
    <location>
        <begin position="97"/>
        <end position="107"/>
    </location>
</feature>
<keyword evidence="2" id="KW-0677">Repeat</keyword>
<proteinExistence type="predicted"/>
<dbReference type="Gene3D" id="2.130.10.10">
    <property type="entry name" value="YVTN repeat-like/Quinoprotein amine dehydrogenase"/>
    <property type="match status" value="2"/>
</dbReference>
<evidence type="ECO:0000256" key="1">
    <source>
        <dbReference type="ARBA" id="ARBA00022574"/>
    </source>
</evidence>
<organism evidence="6 7">
    <name type="scientific">Halteria grandinella</name>
    <dbReference type="NCBI Taxonomy" id="5974"/>
    <lineage>
        <taxon>Eukaryota</taxon>
        <taxon>Sar</taxon>
        <taxon>Alveolata</taxon>
        <taxon>Ciliophora</taxon>
        <taxon>Intramacronucleata</taxon>
        <taxon>Spirotrichea</taxon>
        <taxon>Stichotrichia</taxon>
        <taxon>Sporadotrichida</taxon>
        <taxon>Halteriidae</taxon>
        <taxon>Halteria</taxon>
    </lineage>
</organism>
<dbReference type="InterPro" id="IPR036322">
    <property type="entry name" value="WD40_repeat_dom_sf"/>
</dbReference>
<dbReference type="OrthoDB" id="727118at2759"/>
<dbReference type="InterPro" id="IPR001680">
    <property type="entry name" value="WD40_rpt"/>
</dbReference>
<feature type="compositionally biased region" description="Low complexity" evidence="5">
    <location>
        <begin position="18"/>
        <end position="35"/>
    </location>
</feature>
<feature type="compositionally biased region" description="Basic and acidic residues" evidence="5">
    <location>
        <begin position="383"/>
        <end position="397"/>
    </location>
</feature>
<dbReference type="PANTHER" id="PTHR15653">
    <property type="entry name" value="STRIATIN"/>
    <property type="match status" value="1"/>
</dbReference>
<protein>
    <submittedName>
        <fullName evidence="6">Uncharacterized protein</fullName>
    </submittedName>
</protein>
<dbReference type="SMART" id="SM00320">
    <property type="entry name" value="WD40"/>
    <property type="match status" value="7"/>
</dbReference>
<feature type="repeat" description="WD" evidence="3">
    <location>
        <begin position="783"/>
        <end position="822"/>
    </location>
</feature>
<dbReference type="PANTHER" id="PTHR15653:SF0">
    <property type="entry name" value="CONNECTOR OF KINASE TO AP-1, ISOFORM E"/>
    <property type="match status" value="1"/>
</dbReference>
<dbReference type="EMBL" id="RRYP01001466">
    <property type="protein sequence ID" value="TNV85915.1"/>
    <property type="molecule type" value="Genomic_DNA"/>
</dbReference>
<dbReference type="InterPro" id="IPR019775">
    <property type="entry name" value="WD40_repeat_CS"/>
</dbReference>
<sequence length="860" mass="97783">MSTSAENGANRTGRHNQQRQQMIRIQQQQQQPQNPTESYQPRIMSANMLNRHKRSGSSGGSGTYHSHSRNESITYPDSGTGMPQYVVEQPKNRQRTTEGSRYNTFVPNESAFPGQSFYQDPEYDSSALISKVEKLEKDLDQQKQLNNELINRILQLEQKVTETARSGSVVKTTRIQRPRSGAGSSIHMRNQSDVIELIKQHFNTNQKHQRQESTGGEENLIIENIQAQKIQQQMKPTLIPKDRPKSGIDALQSHFKTFQSRQQCAQEKQEESYLTQKGQDFFKQTKVISHHRANSSIANQSMIGQEQQISRNPETSMIKTNNFITQQQPQTVAKISLQKPQVFQASQIKLAPNLAVKRAQTSNVYQTIQKQLRPIAAQQLPKQTEDRKSWENPEKQEQPPSMMETLITYEQDDEPNSQESSDSQNSFTEKLVRTLKDNLRQQPHQQRNRGLITNTESEEFMHQTVMQESALNQDTCRILNVGVGKIEYPKQNQQMQLMQQLSYAFDSIEEPLTSFHSQLKAKPTEIFTLRGHFDSVRRVKFLADGQCIASASEDGMVKLWDLKHSQDALYTFRGHTGPLFSLTSNNSNDPRQSILYSAGIEGVIRIWKIPSLVNKAGFEPSDGQNNCIGVLQSHKEPIWQLLYHPTDEILLSLSSDASVKLWKAFDKTDYLNNDLWTNSCLLGSLIEKRQSGMQEIPTCADWVRSNPNMVAVAYRSPLISIFDRVTGRSKAQLKLQTDHSKSTLEQQINHVITHSDMPLAITGHENKLIKIFELNTMKQMHQCVGHNDAVTSLLVKDFQLISGSHDGTLRTWDLRNMKVICDTKAHLTKYDEGLQSIDQSGNTLVTSGADSLIKVLNINQ</sequence>
<feature type="repeat" description="WD" evidence="3">
    <location>
        <begin position="631"/>
        <end position="663"/>
    </location>
</feature>
<feature type="coiled-coil region" evidence="4">
    <location>
        <begin position="125"/>
        <end position="166"/>
    </location>
</feature>
<gene>
    <name evidence="6" type="ORF">FGO68_gene872</name>
</gene>
<dbReference type="PRINTS" id="PR00320">
    <property type="entry name" value="GPROTEINBRPT"/>
</dbReference>
<feature type="repeat" description="WD" evidence="3">
    <location>
        <begin position="529"/>
        <end position="570"/>
    </location>
</feature>
<dbReference type="InterPro" id="IPR020472">
    <property type="entry name" value="WD40_PAC1"/>
</dbReference>
<evidence type="ECO:0000256" key="2">
    <source>
        <dbReference type="ARBA" id="ARBA00022737"/>
    </source>
</evidence>
<dbReference type="Pfam" id="PF00400">
    <property type="entry name" value="WD40"/>
    <property type="match status" value="4"/>
</dbReference>
<evidence type="ECO:0000256" key="3">
    <source>
        <dbReference type="PROSITE-ProRule" id="PRU00221"/>
    </source>
</evidence>
<dbReference type="PROSITE" id="PS00678">
    <property type="entry name" value="WD_REPEATS_1"/>
    <property type="match status" value="2"/>
</dbReference>
<feature type="region of interest" description="Disordered" evidence="5">
    <location>
        <begin position="51"/>
        <end position="114"/>
    </location>
</feature>
<feature type="compositionally biased region" description="Polar residues" evidence="5">
    <location>
        <begin position="1"/>
        <end position="10"/>
    </location>
</feature>
<dbReference type="PROSITE" id="PS50082">
    <property type="entry name" value="WD_REPEATS_2"/>
    <property type="match status" value="3"/>
</dbReference>
<dbReference type="PROSITE" id="PS50294">
    <property type="entry name" value="WD_REPEATS_REGION"/>
    <property type="match status" value="3"/>
</dbReference>
<dbReference type="CDD" id="cd00200">
    <property type="entry name" value="WD40"/>
    <property type="match status" value="1"/>
</dbReference>